<sequence length="60" mass="6870">MSYSITFKESVWRDLNKIYKHQVKIIIAKIKDLLPGGAKVILHLQDNFLSYGNCAFGTIE</sequence>
<evidence type="ECO:0000313" key="1">
    <source>
        <dbReference type="EMBL" id="SVE10809.1"/>
    </source>
</evidence>
<dbReference type="EMBL" id="UINC01194632">
    <property type="protein sequence ID" value="SVE10809.1"/>
    <property type="molecule type" value="Genomic_DNA"/>
</dbReference>
<organism evidence="1">
    <name type="scientific">marine metagenome</name>
    <dbReference type="NCBI Taxonomy" id="408172"/>
    <lineage>
        <taxon>unclassified sequences</taxon>
        <taxon>metagenomes</taxon>
        <taxon>ecological metagenomes</taxon>
    </lineage>
</organism>
<dbReference type="AlphaFoldDB" id="A0A383ATD4"/>
<proteinExistence type="predicted"/>
<reference evidence="1" key="1">
    <citation type="submission" date="2018-05" db="EMBL/GenBank/DDBJ databases">
        <authorList>
            <person name="Lanie J.A."/>
            <person name="Ng W.-L."/>
            <person name="Kazmierczak K.M."/>
            <person name="Andrzejewski T.M."/>
            <person name="Davidsen T.M."/>
            <person name="Wayne K.J."/>
            <person name="Tettelin H."/>
            <person name="Glass J.I."/>
            <person name="Rusch D."/>
            <person name="Podicherti R."/>
            <person name="Tsui H.-C.T."/>
            <person name="Winkler M.E."/>
        </authorList>
    </citation>
    <scope>NUCLEOTIDE SEQUENCE</scope>
</reference>
<gene>
    <name evidence="1" type="ORF">METZ01_LOCUS463663</name>
</gene>
<name>A0A383ATD4_9ZZZZ</name>
<accession>A0A383ATD4</accession>
<protein>
    <submittedName>
        <fullName evidence="1">Uncharacterized protein</fullName>
    </submittedName>
</protein>